<gene>
    <name evidence="3" type="ORF">ACIP2Z_15465</name>
</gene>
<comment type="caution">
    <text evidence="3">The sequence shown here is derived from an EMBL/GenBank/DDBJ whole genome shotgun (WGS) entry which is preliminary data.</text>
</comment>
<feature type="region of interest" description="Disordered" evidence="1">
    <location>
        <begin position="1"/>
        <end position="28"/>
    </location>
</feature>
<dbReference type="EMBL" id="JBIVGG010000006">
    <property type="protein sequence ID" value="MFJ4080345.1"/>
    <property type="molecule type" value="Genomic_DNA"/>
</dbReference>
<name>A0ABW8FFF7_9ACTN</name>
<evidence type="ECO:0000259" key="2">
    <source>
        <dbReference type="Pfam" id="PF21725"/>
    </source>
</evidence>
<evidence type="ECO:0000256" key="1">
    <source>
        <dbReference type="SAM" id="MobiDB-lite"/>
    </source>
</evidence>
<accession>A0ABW8FFF7</accession>
<protein>
    <submittedName>
        <fullName evidence="3">T7SS-secreted protein</fullName>
    </submittedName>
</protein>
<dbReference type="Proteomes" id="UP001617511">
    <property type="component" value="Unassembled WGS sequence"/>
</dbReference>
<feature type="domain" description="Putative T7SS secretion signal" evidence="2">
    <location>
        <begin position="21"/>
        <end position="180"/>
    </location>
</feature>
<sequence>MTTTPKARPRDWHPLAESDPVPGDPDEIRSEVKRMKGVASSLREQARLLRGIGDDNELKGKYAGALREESEGLEKKLREVADRYGNVHGYLTSWAGELEDFQIQADKVLANAKKAQEEADADKKKASTSKPGPGEPSPSPSGTDHDPLSEYRLQLIRITSERDERASHYADKIRDELDDAIEDSFWDDAKGWLHDNADLFKTIGDLVGDLSGILGMLAIITMPFPPLGAIFATAAVVTSGIALLSHLAAKAGGADVSWFSMGLEALGAIPGIGAFAKGVKVADGAVAATRATQLGRGFRGVTTIERNIVGVGDNVAGAVSRTIKGKTIGLWGLKHGGLIKAEGLMGRMTLVAEQTVHNGQWLGTRGLKLASGNRWAIDPMSNLGRGIDAGIKIAPKLVSIPTHVGDLINPGDRFQESVAS</sequence>
<evidence type="ECO:0000313" key="3">
    <source>
        <dbReference type="EMBL" id="MFJ4080345.1"/>
    </source>
</evidence>
<proteinExistence type="predicted"/>
<evidence type="ECO:0000313" key="4">
    <source>
        <dbReference type="Proteomes" id="UP001617511"/>
    </source>
</evidence>
<feature type="compositionally biased region" description="Basic and acidic residues" evidence="1">
    <location>
        <begin position="114"/>
        <end position="125"/>
    </location>
</feature>
<dbReference type="Pfam" id="PF21725">
    <property type="entry name" value="T7SS_signal"/>
    <property type="match status" value="1"/>
</dbReference>
<organism evidence="3 4">
    <name type="scientific">Streptomyces iakyrus</name>
    <dbReference type="NCBI Taxonomy" id="68219"/>
    <lineage>
        <taxon>Bacteria</taxon>
        <taxon>Bacillati</taxon>
        <taxon>Actinomycetota</taxon>
        <taxon>Actinomycetes</taxon>
        <taxon>Kitasatosporales</taxon>
        <taxon>Streptomycetaceae</taxon>
        <taxon>Streptomyces</taxon>
    </lineage>
</organism>
<reference evidence="3 4" key="1">
    <citation type="submission" date="2024-10" db="EMBL/GenBank/DDBJ databases">
        <title>The Natural Products Discovery Center: Release of the First 8490 Sequenced Strains for Exploring Actinobacteria Biosynthetic Diversity.</title>
        <authorList>
            <person name="Kalkreuter E."/>
            <person name="Kautsar S.A."/>
            <person name="Yang D."/>
            <person name="Bader C.D."/>
            <person name="Teijaro C.N."/>
            <person name="Fluegel L."/>
            <person name="Davis C.M."/>
            <person name="Simpson J.R."/>
            <person name="Lauterbach L."/>
            <person name="Steele A.D."/>
            <person name="Gui C."/>
            <person name="Meng S."/>
            <person name="Li G."/>
            <person name="Viehrig K."/>
            <person name="Ye F."/>
            <person name="Su P."/>
            <person name="Kiefer A.F."/>
            <person name="Nichols A."/>
            <person name="Cepeda A.J."/>
            <person name="Yan W."/>
            <person name="Fan B."/>
            <person name="Jiang Y."/>
            <person name="Adhikari A."/>
            <person name="Zheng C.-J."/>
            <person name="Schuster L."/>
            <person name="Cowan T.M."/>
            <person name="Smanski M.J."/>
            <person name="Chevrette M.G."/>
            <person name="De Carvalho L.P.S."/>
            <person name="Shen B."/>
        </authorList>
    </citation>
    <scope>NUCLEOTIDE SEQUENCE [LARGE SCALE GENOMIC DNA]</scope>
    <source>
        <strain evidence="3 4">NPDC089932</strain>
    </source>
</reference>
<feature type="region of interest" description="Disordered" evidence="1">
    <location>
        <begin position="114"/>
        <end position="147"/>
    </location>
</feature>
<keyword evidence="4" id="KW-1185">Reference proteome</keyword>
<dbReference type="RefSeq" id="WP_388132118.1">
    <property type="nucleotide sequence ID" value="NZ_JBIADY010000003.1"/>
</dbReference>
<dbReference type="InterPro" id="IPR049082">
    <property type="entry name" value="T7SS_signal"/>
</dbReference>